<dbReference type="PROSITE" id="PS50287">
    <property type="entry name" value="SRCR_2"/>
    <property type="match status" value="5"/>
</dbReference>
<dbReference type="FunFam" id="3.10.250.10:FF:000016">
    <property type="entry name" value="Scavenger receptor cysteine-rich protein type 12"/>
    <property type="match status" value="1"/>
</dbReference>
<dbReference type="FunFam" id="3.10.250.10:FF:000009">
    <property type="entry name" value="WC1"/>
    <property type="match status" value="1"/>
</dbReference>
<keyword evidence="2" id="KW-0812">Transmembrane</keyword>
<dbReference type="Proteomes" id="UP000288216">
    <property type="component" value="Unassembled WGS sequence"/>
</dbReference>
<evidence type="ECO:0000256" key="7">
    <source>
        <dbReference type="ARBA" id="ARBA00023157"/>
    </source>
</evidence>
<keyword evidence="4" id="KW-0677">Repeat</keyword>
<gene>
    <name evidence="11" type="ORF">scyTo_0017540</name>
</gene>
<dbReference type="FunFam" id="3.10.250.10:FF:000002">
    <property type="entry name" value="Scavenger receptor cysteine-rich type 1 protein M130"/>
    <property type="match status" value="2"/>
</dbReference>
<keyword evidence="12" id="KW-1185">Reference proteome</keyword>
<dbReference type="PRINTS" id="PR00258">
    <property type="entry name" value="SPERACTRCPTR"/>
</dbReference>
<feature type="disulfide bond" evidence="9">
    <location>
        <begin position="483"/>
        <end position="544"/>
    </location>
</feature>
<dbReference type="GO" id="GO:0016020">
    <property type="term" value="C:membrane"/>
    <property type="evidence" value="ECO:0007669"/>
    <property type="project" value="UniProtKB-SubCell"/>
</dbReference>
<evidence type="ECO:0000259" key="10">
    <source>
        <dbReference type="PROSITE" id="PS50287"/>
    </source>
</evidence>
<feature type="domain" description="SRCR" evidence="10">
    <location>
        <begin position="319"/>
        <end position="420"/>
    </location>
</feature>
<feature type="disulfide bond" evidence="9">
    <location>
        <begin position="73"/>
        <end position="83"/>
    </location>
</feature>
<dbReference type="PROSITE" id="PS00420">
    <property type="entry name" value="SRCR_1"/>
    <property type="match status" value="1"/>
</dbReference>
<dbReference type="PANTHER" id="PTHR19331">
    <property type="entry name" value="SCAVENGER RECEPTOR DOMAIN-CONTAINING"/>
    <property type="match status" value="1"/>
</dbReference>
<feature type="disulfide bond" evidence="9">
    <location>
        <begin position="514"/>
        <end position="524"/>
    </location>
</feature>
<keyword evidence="7 9" id="KW-1015">Disulfide bond</keyword>
<evidence type="ECO:0000256" key="1">
    <source>
        <dbReference type="ARBA" id="ARBA00004167"/>
    </source>
</evidence>
<proteinExistence type="predicted"/>
<feature type="domain" description="SRCR" evidence="10">
    <location>
        <begin position="445"/>
        <end position="545"/>
    </location>
</feature>
<reference evidence="11 12" key="1">
    <citation type="journal article" date="2018" name="Nat. Ecol. Evol.">
        <title>Shark genomes provide insights into elasmobranch evolution and the origin of vertebrates.</title>
        <authorList>
            <person name="Hara Y"/>
            <person name="Yamaguchi K"/>
            <person name="Onimaru K"/>
            <person name="Kadota M"/>
            <person name="Koyanagi M"/>
            <person name="Keeley SD"/>
            <person name="Tatsumi K"/>
            <person name="Tanaka K"/>
            <person name="Motone F"/>
            <person name="Kageyama Y"/>
            <person name="Nozu R"/>
            <person name="Adachi N"/>
            <person name="Nishimura O"/>
            <person name="Nakagawa R"/>
            <person name="Tanegashima C"/>
            <person name="Kiyatake I"/>
            <person name="Matsumoto R"/>
            <person name="Murakumo K"/>
            <person name="Nishida K"/>
            <person name="Terakita A"/>
            <person name="Kuratani S"/>
            <person name="Sato K"/>
            <person name="Hyodo S Kuraku.S."/>
        </authorList>
    </citation>
    <scope>NUCLEOTIDE SEQUENCE [LARGE SCALE GENOMIC DNA]</scope>
</reference>
<dbReference type="SMART" id="SM00202">
    <property type="entry name" value="SR"/>
    <property type="match status" value="5"/>
</dbReference>
<evidence type="ECO:0000313" key="11">
    <source>
        <dbReference type="EMBL" id="GCB77060.1"/>
    </source>
</evidence>
<dbReference type="PANTHER" id="PTHR19331:SF484">
    <property type="entry name" value="SRCR DOMAIN-CONTAINING PROTEIN"/>
    <property type="match status" value="1"/>
</dbReference>
<keyword evidence="5" id="KW-1133">Transmembrane helix</keyword>
<evidence type="ECO:0000256" key="3">
    <source>
        <dbReference type="ARBA" id="ARBA00022729"/>
    </source>
</evidence>
<comment type="caution">
    <text evidence="9">Lacks conserved residue(s) required for the propagation of feature annotation.</text>
</comment>
<evidence type="ECO:0000256" key="6">
    <source>
        <dbReference type="ARBA" id="ARBA00023136"/>
    </source>
</evidence>
<feature type="non-terminal residue" evidence="11">
    <location>
        <position position="1"/>
    </location>
</feature>
<evidence type="ECO:0000313" key="12">
    <source>
        <dbReference type="Proteomes" id="UP000288216"/>
    </source>
</evidence>
<feature type="disulfide bond" evidence="9">
    <location>
        <begin position="470"/>
        <end position="534"/>
    </location>
</feature>
<dbReference type="OrthoDB" id="536948at2759"/>
<evidence type="ECO:0000256" key="9">
    <source>
        <dbReference type="PROSITE-ProRule" id="PRU00196"/>
    </source>
</evidence>
<comment type="subcellular location">
    <subcellularLocation>
        <location evidence="1">Membrane</location>
        <topology evidence="1">Single-pass membrane protein</topology>
    </subcellularLocation>
</comment>
<dbReference type="SUPFAM" id="SSF56487">
    <property type="entry name" value="SRCR-like"/>
    <property type="match status" value="5"/>
</dbReference>
<comment type="caution">
    <text evidence="11">The sequence shown here is derived from an EMBL/GenBank/DDBJ whole genome shotgun (WGS) entry which is preliminary data.</text>
</comment>
<dbReference type="InterPro" id="IPR036772">
    <property type="entry name" value="SRCR-like_dom_sf"/>
</dbReference>
<evidence type="ECO:0000256" key="8">
    <source>
        <dbReference type="ARBA" id="ARBA00023180"/>
    </source>
</evidence>
<name>A0A401PV90_SCYTO</name>
<dbReference type="FunFam" id="3.10.250.10:FF:000006">
    <property type="entry name" value="neurotrypsin isoform X2"/>
    <property type="match status" value="1"/>
</dbReference>
<accession>A0A401PV90</accession>
<evidence type="ECO:0000256" key="2">
    <source>
        <dbReference type="ARBA" id="ARBA00022692"/>
    </source>
</evidence>
<feature type="domain" description="SRCR" evidence="10">
    <location>
        <begin position="214"/>
        <end position="314"/>
    </location>
</feature>
<dbReference type="EMBL" id="BFAA01011497">
    <property type="protein sequence ID" value="GCB77060.1"/>
    <property type="molecule type" value="Genomic_DNA"/>
</dbReference>
<sequence>HKDLRLVSEDSRCSGRLEIQHGEQWGTLCDDDFGLEDAGVVCEHLHCGAATATPGGAHFGKGSGRVWTEMYRCRGDESRLWNCSVSPRVGLSCSHENDASVICSDASWSLRLIDGGSRCDGRVEIYYDGAWGRVQDNLWDLNDAHVVCRQLGCGDGIAAYSSSKSGESARSVWLTDIQCNGNETHLQNCSSSLFNSSLTAITGIGLLCSDHMQLRLSDGGTQCTGRVEVYYNKSWGSVCDDSWDLTDADVVCKQLGCGNALEMAIPASCEPDSGPVWLDDLKCSGNESFLWNCPSASWGNHDCSHKEDVRIMCSEHKELRLVNGDHRCEGRVEIFYNGSWETVCSDILYGNDAEVICKQLQCGSVESIQFGAGKFGEGTGSIRQSQMGCTSQESTIWQCVSDSQGVKGCSHRDDAGIVCSGANGTKEPLHTSMHCPPESDLGHHLRLVGGNTNCSGRVEILYNKLWGTVCDDSWDMADANVVCRQLACGSALLAQGGAAFPQGNGVIWLDEVKCTGSEFYLSDCPSSSLAQSDCNHKDDARVICSGPQLSRDSPQSTPSGAIDRHWALPADLYQGMYAEIGNIPPGWNSIHTEGSVSASISSFNQMEYYTNHSLCDSEPGSEYPEGPVPDDYDDVETESVDTLCGHILLDSVSGDGFTLRATCGEHSTLGELNY</sequence>
<dbReference type="Gene3D" id="3.10.250.10">
    <property type="entry name" value="SRCR-like domain"/>
    <property type="match status" value="5"/>
</dbReference>
<dbReference type="InterPro" id="IPR001190">
    <property type="entry name" value="SRCR"/>
</dbReference>
<dbReference type="OMA" id="WAPICAS"/>
<dbReference type="AlphaFoldDB" id="A0A401PV90"/>
<feature type="disulfide bond" evidence="9">
    <location>
        <begin position="42"/>
        <end position="103"/>
    </location>
</feature>
<feature type="domain" description="SRCR" evidence="10">
    <location>
        <begin position="110"/>
        <end position="209"/>
    </location>
</feature>
<feature type="disulfide bond" evidence="9">
    <location>
        <begin position="389"/>
        <end position="399"/>
    </location>
</feature>
<evidence type="ECO:0000256" key="4">
    <source>
        <dbReference type="ARBA" id="ARBA00022737"/>
    </source>
</evidence>
<feature type="disulfide bond" evidence="9">
    <location>
        <begin position="283"/>
        <end position="293"/>
    </location>
</feature>
<dbReference type="STRING" id="75743.A0A401PV90"/>
<feature type="disulfide bond" evidence="9">
    <location>
        <begin position="252"/>
        <end position="313"/>
    </location>
</feature>
<dbReference type="Pfam" id="PF00530">
    <property type="entry name" value="SRCR"/>
    <property type="match status" value="5"/>
</dbReference>
<keyword evidence="3" id="KW-0732">Signal</keyword>
<feature type="disulfide bond" evidence="9">
    <location>
        <begin position="239"/>
        <end position="303"/>
    </location>
</feature>
<organism evidence="11 12">
    <name type="scientific">Scyliorhinus torazame</name>
    <name type="common">Cloudy catshark</name>
    <name type="synonym">Catulus torazame</name>
    <dbReference type="NCBI Taxonomy" id="75743"/>
    <lineage>
        <taxon>Eukaryota</taxon>
        <taxon>Metazoa</taxon>
        <taxon>Chordata</taxon>
        <taxon>Craniata</taxon>
        <taxon>Vertebrata</taxon>
        <taxon>Chondrichthyes</taxon>
        <taxon>Elasmobranchii</taxon>
        <taxon>Galeomorphii</taxon>
        <taxon>Galeoidea</taxon>
        <taxon>Carcharhiniformes</taxon>
        <taxon>Scyliorhinidae</taxon>
        <taxon>Scyliorhinus</taxon>
    </lineage>
</organism>
<protein>
    <recommendedName>
        <fullName evidence="10">SRCR domain-containing protein</fullName>
    </recommendedName>
</protein>
<feature type="disulfide bond" evidence="9">
    <location>
        <begin position="179"/>
        <end position="189"/>
    </location>
</feature>
<feature type="disulfide bond" evidence="9">
    <location>
        <begin position="29"/>
        <end position="93"/>
    </location>
</feature>
<feature type="domain" description="SRCR" evidence="10">
    <location>
        <begin position="4"/>
        <end position="104"/>
    </location>
</feature>
<evidence type="ECO:0000256" key="5">
    <source>
        <dbReference type="ARBA" id="ARBA00022989"/>
    </source>
</evidence>
<keyword evidence="8" id="KW-0325">Glycoprotein</keyword>
<keyword evidence="6" id="KW-0472">Membrane</keyword>